<feature type="chain" id="PRO_5041946059" evidence="2">
    <location>
        <begin position="19"/>
        <end position="470"/>
    </location>
</feature>
<accession>A0AAD7K024</accession>
<feature type="signal peptide" evidence="2">
    <location>
        <begin position="1"/>
        <end position="18"/>
    </location>
</feature>
<dbReference type="EMBL" id="JARKIB010000010">
    <property type="protein sequence ID" value="KAJ7775489.1"/>
    <property type="molecule type" value="Genomic_DNA"/>
</dbReference>
<gene>
    <name evidence="3" type="ORF">B0H16DRAFT_1756939</name>
</gene>
<proteinExistence type="predicted"/>
<evidence type="ECO:0000313" key="3">
    <source>
        <dbReference type="EMBL" id="KAJ7775489.1"/>
    </source>
</evidence>
<evidence type="ECO:0000313" key="4">
    <source>
        <dbReference type="Proteomes" id="UP001215598"/>
    </source>
</evidence>
<keyword evidence="2" id="KW-0732">Signal</keyword>
<keyword evidence="4" id="KW-1185">Reference proteome</keyword>
<evidence type="ECO:0000256" key="1">
    <source>
        <dbReference type="SAM" id="MobiDB-lite"/>
    </source>
</evidence>
<organism evidence="3 4">
    <name type="scientific">Mycena metata</name>
    <dbReference type="NCBI Taxonomy" id="1033252"/>
    <lineage>
        <taxon>Eukaryota</taxon>
        <taxon>Fungi</taxon>
        <taxon>Dikarya</taxon>
        <taxon>Basidiomycota</taxon>
        <taxon>Agaricomycotina</taxon>
        <taxon>Agaricomycetes</taxon>
        <taxon>Agaricomycetidae</taxon>
        <taxon>Agaricales</taxon>
        <taxon>Marasmiineae</taxon>
        <taxon>Mycenaceae</taxon>
        <taxon>Mycena</taxon>
    </lineage>
</organism>
<feature type="region of interest" description="Disordered" evidence="1">
    <location>
        <begin position="314"/>
        <end position="342"/>
    </location>
</feature>
<comment type="caution">
    <text evidence="3">The sequence shown here is derived from an EMBL/GenBank/DDBJ whole genome shotgun (WGS) entry which is preliminary data.</text>
</comment>
<reference evidence="3" key="1">
    <citation type="submission" date="2023-03" db="EMBL/GenBank/DDBJ databases">
        <title>Massive genome expansion in bonnet fungi (Mycena s.s.) driven by repeated elements and novel gene families across ecological guilds.</title>
        <authorList>
            <consortium name="Lawrence Berkeley National Laboratory"/>
            <person name="Harder C.B."/>
            <person name="Miyauchi S."/>
            <person name="Viragh M."/>
            <person name="Kuo A."/>
            <person name="Thoen E."/>
            <person name="Andreopoulos B."/>
            <person name="Lu D."/>
            <person name="Skrede I."/>
            <person name="Drula E."/>
            <person name="Henrissat B."/>
            <person name="Morin E."/>
            <person name="Kohler A."/>
            <person name="Barry K."/>
            <person name="LaButti K."/>
            <person name="Morin E."/>
            <person name="Salamov A."/>
            <person name="Lipzen A."/>
            <person name="Mereny Z."/>
            <person name="Hegedus B."/>
            <person name="Baldrian P."/>
            <person name="Stursova M."/>
            <person name="Weitz H."/>
            <person name="Taylor A."/>
            <person name="Grigoriev I.V."/>
            <person name="Nagy L.G."/>
            <person name="Martin F."/>
            <person name="Kauserud H."/>
        </authorList>
    </citation>
    <scope>NUCLEOTIDE SEQUENCE</scope>
    <source>
        <strain evidence="3">CBHHK182m</strain>
    </source>
</reference>
<sequence>MVGRKPIVWIMFALFGSALRPDKHRFVLVTLLTSPLKQVEATFPSLQADSLPPPQYFAIISPSAHHSVAYLNSTLATSAAADLNCGQYLAIVELPDSESTNAVAFFVQSARQPLPATYIPISSCRVGTREPLVLDFEWPFGECVIDTSRKLVFEPVPVESNADDEIRAKWELSERRVTKKAEQAAAGLLNEDDSRWTTFSPKSTIADPQPGQFFPPSSVSAQIRYDIESLREILPATQCLDEGEHVKRLRARFTRLGTERTIFWTMHQVFTSSGYFGDHLTPTQAARVTVKPLCAQDSTDFEHSPLFEFSTTFERPPTHDANVPPTLPDLPGDDKGDDLDDWPAGDDNDDDWFGWVQGIPTYGLPSPPLFEPQALQIIYFDVYGTLIDHHWGYLTRWDPYWLDLCCGGADTHSQQYDDDGKFAASDGMILMGNPVSRETLVENFVLSGNRVSRETPPGFSGYTGVAPAKF</sequence>
<name>A0AAD7K024_9AGAR</name>
<evidence type="ECO:0000256" key="2">
    <source>
        <dbReference type="SAM" id="SignalP"/>
    </source>
</evidence>
<dbReference type="AlphaFoldDB" id="A0AAD7K024"/>
<protein>
    <submittedName>
        <fullName evidence="3">Uncharacterized protein</fullName>
    </submittedName>
</protein>
<dbReference type="Proteomes" id="UP001215598">
    <property type="component" value="Unassembled WGS sequence"/>
</dbReference>